<dbReference type="PANTHER" id="PTHR11575">
    <property type="entry name" value="5'-NUCLEOTIDASE-RELATED"/>
    <property type="match status" value="1"/>
</dbReference>
<evidence type="ECO:0000313" key="6">
    <source>
        <dbReference type="Proteomes" id="UP000033163"/>
    </source>
</evidence>
<evidence type="ECO:0000259" key="4">
    <source>
        <dbReference type="Pfam" id="PF02872"/>
    </source>
</evidence>
<dbReference type="RefSeq" id="WP_082118070.1">
    <property type="nucleotide sequence ID" value="NZ_LN831776.1"/>
</dbReference>
<dbReference type="InterPro" id="IPR008334">
    <property type="entry name" value="5'-Nucleotdase_C"/>
</dbReference>
<feature type="domain" description="5'-Nucleotidase C-terminal" evidence="4">
    <location>
        <begin position="343"/>
        <end position="486"/>
    </location>
</feature>
<dbReference type="InterPro" id="IPR006179">
    <property type="entry name" value="5_nucleotidase/apyrase"/>
</dbReference>
<dbReference type="GO" id="GO:0000166">
    <property type="term" value="F:nucleotide binding"/>
    <property type="evidence" value="ECO:0007669"/>
    <property type="project" value="UniProtKB-KW"/>
</dbReference>
<dbReference type="SUPFAM" id="SSF55816">
    <property type="entry name" value="5'-nucleotidase (syn. UDP-sugar hydrolase), C-terminal domain"/>
    <property type="match status" value="1"/>
</dbReference>
<name>A0A0E4H7P4_9BACL</name>
<dbReference type="HOGENOM" id="CLU_005854_4_3_9"/>
<proteinExistence type="inferred from homology"/>
<dbReference type="InterPro" id="IPR004843">
    <property type="entry name" value="Calcineurin-like_PHP"/>
</dbReference>
<reference evidence="6" key="1">
    <citation type="submission" date="2015-03" db="EMBL/GenBank/DDBJ databases">
        <authorList>
            <person name="Wibberg D."/>
        </authorList>
    </citation>
    <scope>NUCLEOTIDE SEQUENCE [LARGE SCALE GENOMIC DNA]</scope>
</reference>
<keyword evidence="2" id="KW-0378">Hydrolase</keyword>
<evidence type="ECO:0000313" key="5">
    <source>
        <dbReference type="EMBL" id="CQR52521.1"/>
    </source>
</evidence>
<keyword evidence="1" id="KW-0732">Signal</keyword>
<dbReference type="GO" id="GO:0016788">
    <property type="term" value="F:hydrolase activity, acting on ester bonds"/>
    <property type="evidence" value="ECO:0007669"/>
    <property type="project" value="InterPro"/>
</dbReference>
<gene>
    <name evidence="5" type="ORF">PRIO_0866</name>
</gene>
<dbReference type="Gene3D" id="3.60.21.10">
    <property type="match status" value="1"/>
</dbReference>
<dbReference type="Gene3D" id="3.90.780.10">
    <property type="entry name" value="5'-Nucleotidase, C-terminal domain"/>
    <property type="match status" value="1"/>
</dbReference>
<dbReference type="GO" id="GO:0009166">
    <property type="term" value="P:nucleotide catabolic process"/>
    <property type="evidence" value="ECO:0007669"/>
    <property type="project" value="InterPro"/>
</dbReference>
<dbReference type="InterPro" id="IPR029052">
    <property type="entry name" value="Metallo-depent_PP-like"/>
</dbReference>
<dbReference type="EMBL" id="LN831776">
    <property type="protein sequence ID" value="CQR52521.1"/>
    <property type="molecule type" value="Genomic_DNA"/>
</dbReference>
<protein>
    <submittedName>
        <fullName evidence="5">5'-nucleotidase</fullName>
    </submittedName>
</protein>
<accession>A0A0E4H7P4</accession>
<dbReference type="PROSITE" id="PS00786">
    <property type="entry name" value="5_NUCLEOTIDASE_2"/>
    <property type="match status" value="1"/>
</dbReference>
<dbReference type="InterPro" id="IPR006146">
    <property type="entry name" value="5'-Nucleotdase_CS"/>
</dbReference>
<dbReference type="PANTHER" id="PTHR11575:SF6">
    <property type="entry name" value="2',3'-CYCLIC-NUCLEOTIDE 2'-PHOSPHODIESTERASE_3'-NUCLEOTIDASE"/>
    <property type="match status" value="1"/>
</dbReference>
<sequence>MTIQAGTSKLLNIVMIATSDLHGNLWGYRYEDGHETTNDGMARVAAYVREVRDSGAEVILIDNGDVFQGNMLTDDIYNKRPDSIHPVSAALNAMGYAAMTLGNHEFNFGLGLIEKFRQELEFPVLAANAAYHSGERFAEPYTLMEIQGVRIAVIGLTNPNIPRWDAGKVDALHFGPMAETAQQITASLRAEGKADIIVISAHAGMVAEFDEEGGSDSAERITKLVPEADVLLVGHMHITVKERIGDTVIGGPRDRGREVVRFDLTVQLDGARPRVVNKEVSIVDMADWEPDPEFRRLVAEAHEETMTFSGQGGGDSSSEAAGSILGYAAADFQPQAETGGVPAGRLRDTAVITLIQRAMLQASGADVAATSLFADTADLKQGPLTYADVYRIYPFDNVLYVVTVTGQELRAYMEVSATHFNQWQPGDREITANPEVPSYLYDMFAGIDYQIDLSQPAGHRIINVLYQGQPLADTQQLQLAVNNYRYSSLLKASKLVSRAKHWESSCSVRDMLVSYIKEQGTLSPEVDNNWSIVGIGQL</sequence>
<evidence type="ECO:0000256" key="2">
    <source>
        <dbReference type="RuleBase" id="RU362119"/>
    </source>
</evidence>
<dbReference type="InterPro" id="IPR036907">
    <property type="entry name" value="5'-Nucleotdase_C_sf"/>
</dbReference>
<dbReference type="Pfam" id="PF00149">
    <property type="entry name" value="Metallophos"/>
    <property type="match status" value="1"/>
</dbReference>
<dbReference type="PATRIC" id="fig|1073571.4.peg.902"/>
<dbReference type="GO" id="GO:0046872">
    <property type="term" value="F:metal ion binding"/>
    <property type="evidence" value="ECO:0007669"/>
    <property type="project" value="InterPro"/>
</dbReference>
<organism evidence="5 6">
    <name type="scientific">Paenibacillus riograndensis SBR5</name>
    <dbReference type="NCBI Taxonomy" id="1073571"/>
    <lineage>
        <taxon>Bacteria</taxon>
        <taxon>Bacillati</taxon>
        <taxon>Bacillota</taxon>
        <taxon>Bacilli</taxon>
        <taxon>Bacillales</taxon>
        <taxon>Paenibacillaceae</taxon>
        <taxon>Paenibacillus</taxon>
        <taxon>Paenibacillus sonchi group</taxon>
    </lineage>
</organism>
<dbReference type="PROSITE" id="PS00785">
    <property type="entry name" value="5_NUCLEOTIDASE_1"/>
    <property type="match status" value="1"/>
</dbReference>
<evidence type="ECO:0000259" key="3">
    <source>
        <dbReference type="Pfam" id="PF00149"/>
    </source>
</evidence>
<dbReference type="SUPFAM" id="SSF56300">
    <property type="entry name" value="Metallo-dependent phosphatases"/>
    <property type="match status" value="1"/>
</dbReference>
<comment type="similarity">
    <text evidence="2">Belongs to the 5'-nucleotidase family.</text>
</comment>
<feature type="domain" description="Calcineurin-like phosphoesterase" evidence="3">
    <location>
        <begin position="16"/>
        <end position="238"/>
    </location>
</feature>
<dbReference type="GO" id="GO:0030288">
    <property type="term" value="C:outer membrane-bounded periplasmic space"/>
    <property type="evidence" value="ECO:0007669"/>
    <property type="project" value="TreeGrafter"/>
</dbReference>
<dbReference type="PRINTS" id="PR01607">
    <property type="entry name" value="APYRASEFAMLY"/>
</dbReference>
<dbReference type="KEGG" id="pri:PRIO_0866"/>
<dbReference type="Proteomes" id="UP000033163">
    <property type="component" value="Chromosome I"/>
</dbReference>
<evidence type="ECO:0000256" key="1">
    <source>
        <dbReference type="ARBA" id="ARBA00022729"/>
    </source>
</evidence>
<dbReference type="AlphaFoldDB" id="A0A0E4H7P4"/>
<keyword evidence="2" id="KW-0547">Nucleotide-binding</keyword>
<dbReference type="Pfam" id="PF02872">
    <property type="entry name" value="5_nucleotid_C"/>
    <property type="match status" value="1"/>
</dbReference>